<evidence type="ECO:0000313" key="2">
    <source>
        <dbReference type="EMBL" id="XDP44318.1"/>
    </source>
</evidence>
<evidence type="ECO:0000256" key="1">
    <source>
        <dbReference type="SAM" id="Phobius"/>
    </source>
</evidence>
<feature type="transmembrane region" description="Helical" evidence="1">
    <location>
        <begin position="26"/>
        <end position="52"/>
    </location>
</feature>
<sequence length="66" mass="6960">MELHRSERSFRRGAEHPERGATATEYAALLGLIAVVISVGIGLFGAALGTYFTTAATSIRTILGIP</sequence>
<dbReference type="KEGG" id="spue:AB5L97_13665"/>
<protein>
    <submittedName>
        <fullName evidence="2">Flp family type IVb pilin</fullName>
    </submittedName>
</protein>
<keyword evidence="1" id="KW-1133">Transmembrane helix</keyword>
<dbReference type="EMBL" id="CP163302">
    <property type="protein sequence ID" value="XDP44318.1"/>
    <property type="molecule type" value="Genomic_DNA"/>
</dbReference>
<organism evidence="2">
    <name type="scientific">Sinomonas puerhi</name>
    <dbReference type="NCBI Taxonomy" id="3238584"/>
    <lineage>
        <taxon>Bacteria</taxon>
        <taxon>Bacillati</taxon>
        <taxon>Actinomycetota</taxon>
        <taxon>Actinomycetes</taxon>
        <taxon>Micrococcales</taxon>
        <taxon>Micrococcaceae</taxon>
        <taxon>Sinomonas</taxon>
    </lineage>
</organism>
<gene>
    <name evidence="2" type="ORF">AB5L97_13665</name>
</gene>
<name>A0AB39KZL9_9MICC</name>
<reference evidence="2" key="1">
    <citation type="submission" date="2024-07" db="EMBL/GenBank/DDBJ databases">
        <authorList>
            <person name="fu j."/>
        </authorList>
    </citation>
    <scope>NUCLEOTIDE SEQUENCE</scope>
    <source>
        <strain evidence="2">P10A9</strain>
    </source>
</reference>
<proteinExistence type="predicted"/>
<keyword evidence="1" id="KW-0472">Membrane</keyword>
<accession>A0AB39KZL9</accession>
<keyword evidence="1" id="KW-0812">Transmembrane</keyword>
<dbReference type="AlphaFoldDB" id="A0AB39KZL9"/>